<reference evidence="4" key="1">
    <citation type="submission" date="2019-10" db="EMBL/GenBank/DDBJ databases">
        <authorList>
            <person name="Paulsen S."/>
        </authorList>
    </citation>
    <scope>NUCLEOTIDE SEQUENCE</scope>
    <source>
        <strain evidence="4">LMG 19692</strain>
    </source>
</reference>
<evidence type="ECO:0000313" key="4">
    <source>
        <dbReference type="EMBL" id="NLR21125.1"/>
    </source>
</evidence>
<organism evidence="4 6">
    <name type="scientific">Pseudoalteromonas maricaloris</name>
    <dbReference type="NCBI Taxonomy" id="184924"/>
    <lineage>
        <taxon>Bacteria</taxon>
        <taxon>Pseudomonadati</taxon>
        <taxon>Pseudomonadota</taxon>
        <taxon>Gammaproteobacteria</taxon>
        <taxon>Alteromonadales</taxon>
        <taxon>Pseudoalteromonadaceae</taxon>
        <taxon>Pseudoalteromonas</taxon>
    </lineage>
</organism>
<dbReference type="InterPro" id="IPR050680">
    <property type="entry name" value="YpeA/RimI_acetyltransf"/>
</dbReference>
<accession>A0A8I2KKK2</accession>
<dbReference type="EMBL" id="CP137579">
    <property type="protein sequence ID" value="WOX30639.1"/>
    <property type="molecule type" value="Genomic_DNA"/>
</dbReference>
<evidence type="ECO:0000256" key="2">
    <source>
        <dbReference type="ARBA" id="ARBA00023315"/>
    </source>
</evidence>
<dbReference type="Proteomes" id="UP001304419">
    <property type="component" value="Chromosome 2"/>
</dbReference>
<keyword evidence="1 4" id="KW-0808">Transferase</keyword>
<evidence type="ECO:0000313" key="6">
    <source>
        <dbReference type="Proteomes" id="UP000646877"/>
    </source>
</evidence>
<evidence type="ECO:0000259" key="3">
    <source>
        <dbReference type="PROSITE" id="PS51186"/>
    </source>
</evidence>
<dbReference type="Pfam" id="PF00583">
    <property type="entry name" value="Acetyltransf_1"/>
    <property type="match status" value="1"/>
</dbReference>
<proteinExistence type="predicted"/>
<dbReference type="CDD" id="cd04301">
    <property type="entry name" value="NAT_SF"/>
    <property type="match status" value="1"/>
</dbReference>
<dbReference type="Gene3D" id="3.40.630.30">
    <property type="match status" value="1"/>
</dbReference>
<feature type="domain" description="N-acetyltransferase" evidence="3">
    <location>
        <begin position="3"/>
        <end position="147"/>
    </location>
</feature>
<dbReference type="Proteomes" id="UP000646877">
    <property type="component" value="Unassembled WGS sequence"/>
</dbReference>
<dbReference type="GO" id="GO:0016747">
    <property type="term" value="F:acyltransferase activity, transferring groups other than amino-acyl groups"/>
    <property type="evidence" value="ECO:0007669"/>
    <property type="project" value="InterPro"/>
</dbReference>
<sequence length="147" mass="16707">MNISLRAIDKHNYEAICDLDVSPEQQDLVACNMFSIVESTFNDGYTTRAIYQDDEAVGMLMWVQESIERISIWRFMVDQQFQQQGIGRKALTLALEEIKLTPNLTTIEICYVPSNPVAKSFYASFGFQEIGINEDDGEMLAVIKLPL</sequence>
<dbReference type="PANTHER" id="PTHR43420">
    <property type="entry name" value="ACETYLTRANSFERASE"/>
    <property type="match status" value="1"/>
</dbReference>
<name>A0A8I2KKK2_9GAMM</name>
<gene>
    <name evidence="4" type="ORF">F9Y85_07305</name>
    <name evidence="5" type="ORF">R5H13_22425</name>
</gene>
<dbReference type="AlphaFoldDB" id="A0A8I2KKK2"/>
<dbReference type="PROSITE" id="PS51186">
    <property type="entry name" value="GNAT"/>
    <property type="match status" value="1"/>
</dbReference>
<dbReference type="RefSeq" id="WP_039496277.1">
    <property type="nucleotide sequence ID" value="NZ_CBCSDF010000017.1"/>
</dbReference>
<dbReference type="SUPFAM" id="SSF55729">
    <property type="entry name" value="Acyl-CoA N-acyltransferases (Nat)"/>
    <property type="match status" value="1"/>
</dbReference>
<evidence type="ECO:0000313" key="5">
    <source>
        <dbReference type="EMBL" id="WOX30639.1"/>
    </source>
</evidence>
<keyword evidence="2" id="KW-0012">Acyltransferase</keyword>
<dbReference type="EMBL" id="WEIA01000003">
    <property type="protein sequence ID" value="NLR21125.1"/>
    <property type="molecule type" value="Genomic_DNA"/>
</dbReference>
<dbReference type="InterPro" id="IPR000182">
    <property type="entry name" value="GNAT_dom"/>
</dbReference>
<evidence type="ECO:0000256" key="1">
    <source>
        <dbReference type="ARBA" id="ARBA00022679"/>
    </source>
</evidence>
<dbReference type="InterPro" id="IPR016181">
    <property type="entry name" value="Acyl_CoA_acyltransferase"/>
</dbReference>
<evidence type="ECO:0000313" key="7">
    <source>
        <dbReference type="Proteomes" id="UP001304419"/>
    </source>
</evidence>
<keyword evidence="7" id="KW-1185">Reference proteome</keyword>
<reference evidence="5 7" key="2">
    <citation type="submission" date="2023-10" db="EMBL/GenBank/DDBJ databases">
        <title>To unveil natural product biosynthetic capacity in Pseudoalteromonas.</title>
        <authorList>
            <person name="Wang J."/>
        </authorList>
    </citation>
    <scope>NUCLEOTIDE SEQUENCE [LARGE SCALE GENOMIC DNA]</scope>
    <source>
        <strain evidence="5 7">DSM 15914</strain>
    </source>
</reference>
<protein>
    <submittedName>
        <fullName evidence="4">GNAT family N-acetyltransferase</fullName>
    </submittedName>
</protein>
<dbReference type="PANTHER" id="PTHR43420:SF43">
    <property type="entry name" value="SPERMINE_SPERMIDINE ACETYLTRANSFERASE"/>
    <property type="match status" value="1"/>
</dbReference>